<dbReference type="EMBL" id="QNBC01000149">
    <property type="protein sequence ID" value="RKX64584.1"/>
    <property type="molecule type" value="Genomic_DNA"/>
</dbReference>
<protein>
    <recommendedName>
        <fullName evidence="1">Secretion system C-terminal sorting domain-containing protein</fullName>
    </recommendedName>
</protein>
<feature type="domain" description="Secretion system C-terminal sorting" evidence="1">
    <location>
        <begin position="5"/>
        <end position="66"/>
    </location>
</feature>
<evidence type="ECO:0000259" key="1">
    <source>
        <dbReference type="Pfam" id="PF18962"/>
    </source>
</evidence>
<reference evidence="2 3" key="1">
    <citation type="submission" date="2018-06" db="EMBL/GenBank/DDBJ databases">
        <title>Extensive metabolic versatility and redundancy in microbially diverse, dynamic hydrothermal sediments.</title>
        <authorList>
            <person name="Dombrowski N."/>
            <person name="Teske A."/>
            <person name="Baker B.J."/>
        </authorList>
    </citation>
    <scope>NUCLEOTIDE SEQUENCE [LARGE SCALE GENOMIC DNA]</scope>
    <source>
        <strain evidence="2">B35_G9</strain>
    </source>
</reference>
<proteinExistence type="predicted"/>
<sequence>GQRFITFNNLSSNDIIRIYNISGKLVHNSGNIINNNYRWSVGNTSSGVYFYKITGSSKASGKMLIIK</sequence>
<organism evidence="2 3">
    <name type="scientific">candidate division TA06 bacterium</name>
    <dbReference type="NCBI Taxonomy" id="2250710"/>
    <lineage>
        <taxon>Bacteria</taxon>
        <taxon>Bacteria division TA06</taxon>
    </lineage>
</organism>
<gene>
    <name evidence="2" type="ORF">DRP44_08070</name>
</gene>
<dbReference type="InterPro" id="IPR026444">
    <property type="entry name" value="Secre_tail"/>
</dbReference>
<dbReference type="AlphaFoldDB" id="A0A660S4V4"/>
<dbReference type="Pfam" id="PF18962">
    <property type="entry name" value="Por_Secre_tail"/>
    <property type="match status" value="1"/>
</dbReference>
<name>A0A660S4V4_UNCT6</name>
<evidence type="ECO:0000313" key="3">
    <source>
        <dbReference type="Proteomes" id="UP000282321"/>
    </source>
</evidence>
<comment type="caution">
    <text evidence="2">The sequence shown here is derived from an EMBL/GenBank/DDBJ whole genome shotgun (WGS) entry which is preliminary data.</text>
</comment>
<feature type="non-terminal residue" evidence="2">
    <location>
        <position position="1"/>
    </location>
</feature>
<dbReference type="Proteomes" id="UP000282321">
    <property type="component" value="Unassembled WGS sequence"/>
</dbReference>
<accession>A0A660S4V4</accession>
<dbReference type="NCBIfam" id="TIGR04183">
    <property type="entry name" value="Por_Secre_tail"/>
    <property type="match status" value="1"/>
</dbReference>
<evidence type="ECO:0000313" key="2">
    <source>
        <dbReference type="EMBL" id="RKX64584.1"/>
    </source>
</evidence>